<gene>
    <name evidence="2" type="ORF">ROA7745_03452</name>
</gene>
<evidence type="ECO:0000256" key="1">
    <source>
        <dbReference type="SAM" id="MobiDB-lite"/>
    </source>
</evidence>
<sequence length="103" mass="11460">MRTEKLQLSDIRYNPEHGAFEAIVKIHDDGESYEYPSHVVAPLQAEFALIAGGLVAKAHRSHTASSPSLRMRKATAPVQTVNRPAPRQRETPLMMRMLRALAA</sequence>
<reference evidence="2 3" key="1">
    <citation type="submission" date="2017-03" db="EMBL/GenBank/DDBJ databases">
        <authorList>
            <person name="Afonso C.L."/>
            <person name="Miller P.J."/>
            <person name="Scott M.A."/>
            <person name="Spackman E."/>
            <person name="Goraichik I."/>
            <person name="Dimitrov K.M."/>
            <person name="Suarez D.L."/>
            <person name="Swayne D.E."/>
        </authorList>
    </citation>
    <scope>NUCLEOTIDE SEQUENCE [LARGE SCALE GENOMIC DNA]</scope>
    <source>
        <strain evidence="2 3">CECT 7745</strain>
    </source>
</reference>
<dbReference type="Proteomes" id="UP000193224">
    <property type="component" value="Unassembled WGS sequence"/>
</dbReference>
<evidence type="ECO:0000313" key="3">
    <source>
        <dbReference type="Proteomes" id="UP000193224"/>
    </source>
</evidence>
<dbReference type="OrthoDB" id="7864340at2"/>
<keyword evidence="3" id="KW-1185">Reference proteome</keyword>
<protein>
    <submittedName>
        <fullName evidence="2">Uncharacterized protein</fullName>
    </submittedName>
</protein>
<organism evidence="2 3">
    <name type="scientific">Roseovarius aestuarii</name>
    <dbReference type="NCBI Taxonomy" id="475083"/>
    <lineage>
        <taxon>Bacteria</taxon>
        <taxon>Pseudomonadati</taxon>
        <taxon>Pseudomonadota</taxon>
        <taxon>Alphaproteobacteria</taxon>
        <taxon>Rhodobacterales</taxon>
        <taxon>Roseobacteraceae</taxon>
        <taxon>Roseovarius</taxon>
    </lineage>
</organism>
<feature type="region of interest" description="Disordered" evidence="1">
    <location>
        <begin position="61"/>
        <end position="89"/>
    </location>
</feature>
<dbReference type="EMBL" id="FWXB01000015">
    <property type="protein sequence ID" value="SMC13596.1"/>
    <property type="molecule type" value="Genomic_DNA"/>
</dbReference>
<accession>A0A1X7BVB7</accession>
<evidence type="ECO:0000313" key="2">
    <source>
        <dbReference type="EMBL" id="SMC13596.1"/>
    </source>
</evidence>
<dbReference type="AlphaFoldDB" id="A0A1X7BVB7"/>
<name>A0A1X7BVB7_9RHOB</name>
<dbReference type="RefSeq" id="WP_085801537.1">
    <property type="nucleotide sequence ID" value="NZ_FWXB01000015.1"/>
</dbReference>
<proteinExistence type="predicted"/>